<dbReference type="AlphaFoldDB" id="A0A6A5KRW0"/>
<evidence type="ECO:0000259" key="1">
    <source>
        <dbReference type="Pfam" id="PF05368"/>
    </source>
</evidence>
<evidence type="ECO:0000313" key="2">
    <source>
        <dbReference type="EMBL" id="KAF1838890.1"/>
    </source>
</evidence>
<protein>
    <submittedName>
        <fullName evidence="2">NAD(P)-binding protein</fullName>
    </submittedName>
</protein>
<dbReference type="OrthoDB" id="419598at2759"/>
<evidence type="ECO:0000313" key="3">
    <source>
        <dbReference type="Proteomes" id="UP000800040"/>
    </source>
</evidence>
<dbReference type="InterPro" id="IPR008030">
    <property type="entry name" value="NmrA-like"/>
</dbReference>
<dbReference type="InterPro" id="IPR052718">
    <property type="entry name" value="NmrA-type_oxidoreductase"/>
</dbReference>
<proteinExistence type="predicted"/>
<dbReference type="Proteomes" id="UP000800040">
    <property type="component" value="Unassembled WGS sequence"/>
</dbReference>
<name>A0A6A5KRW0_9PLEO</name>
<dbReference type="Gene3D" id="3.40.50.720">
    <property type="entry name" value="NAD(P)-binding Rossmann-like Domain"/>
    <property type="match status" value="1"/>
</dbReference>
<sequence>MHVLVFGATGIQGRHQVHALAHAGHTVVAISRNPPDAASTTFPPTLSATTTSIQTHALDYTSPSAQTSLTSLLHQHAPDRIFLNLPSTSFTPAGPLLRATQTIAQCTKSSNVPLVVFNTSMPIAASPAGIKAQEDRRSMRDSLRSYGVPVVSIEPVVYLDNLLEGWALGPLRDEGRLVYCHREGLRVSWVCHHDVARIMVAVMGREPGVVAGRNIRVGGPETVVLSELTARLARAWGRPLRCENQSVEEFCERISGVMRGRGLDGEVVVRQMFTAYTYYNEAEEEPFRVDMRGLVEELGIRLTTIEEWAARRSPWEDKGYF</sequence>
<dbReference type="InterPro" id="IPR036291">
    <property type="entry name" value="NAD(P)-bd_dom_sf"/>
</dbReference>
<dbReference type="SUPFAM" id="SSF51735">
    <property type="entry name" value="NAD(P)-binding Rossmann-fold domains"/>
    <property type="match status" value="1"/>
</dbReference>
<dbReference type="PANTHER" id="PTHR47129">
    <property type="entry name" value="QUINONE OXIDOREDUCTASE 2"/>
    <property type="match status" value="1"/>
</dbReference>
<gene>
    <name evidence="2" type="ORF">BDW02DRAFT_304321</name>
</gene>
<accession>A0A6A5KRW0</accession>
<keyword evidence="3" id="KW-1185">Reference proteome</keyword>
<feature type="domain" description="NmrA-like" evidence="1">
    <location>
        <begin position="3"/>
        <end position="308"/>
    </location>
</feature>
<dbReference type="EMBL" id="ML975248">
    <property type="protein sequence ID" value="KAF1838890.1"/>
    <property type="molecule type" value="Genomic_DNA"/>
</dbReference>
<organism evidence="2 3">
    <name type="scientific">Decorospora gaudefroyi</name>
    <dbReference type="NCBI Taxonomy" id="184978"/>
    <lineage>
        <taxon>Eukaryota</taxon>
        <taxon>Fungi</taxon>
        <taxon>Dikarya</taxon>
        <taxon>Ascomycota</taxon>
        <taxon>Pezizomycotina</taxon>
        <taxon>Dothideomycetes</taxon>
        <taxon>Pleosporomycetidae</taxon>
        <taxon>Pleosporales</taxon>
        <taxon>Pleosporineae</taxon>
        <taxon>Pleosporaceae</taxon>
        <taxon>Decorospora</taxon>
    </lineage>
</organism>
<dbReference type="Pfam" id="PF05368">
    <property type="entry name" value="NmrA"/>
    <property type="match status" value="1"/>
</dbReference>
<dbReference type="PANTHER" id="PTHR47129:SF1">
    <property type="entry name" value="NMRA-LIKE DOMAIN-CONTAINING PROTEIN"/>
    <property type="match status" value="1"/>
</dbReference>
<reference evidence="2" key="1">
    <citation type="submission" date="2020-01" db="EMBL/GenBank/DDBJ databases">
        <authorList>
            <consortium name="DOE Joint Genome Institute"/>
            <person name="Haridas S."/>
            <person name="Albert R."/>
            <person name="Binder M."/>
            <person name="Bloem J."/>
            <person name="Labutti K."/>
            <person name="Salamov A."/>
            <person name="Andreopoulos B."/>
            <person name="Baker S.E."/>
            <person name="Barry K."/>
            <person name="Bills G."/>
            <person name="Bluhm B.H."/>
            <person name="Cannon C."/>
            <person name="Castanera R."/>
            <person name="Culley D.E."/>
            <person name="Daum C."/>
            <person name="Ezra D."/>
            <person name="Gonzalez J.B."/>
            <person name="Henrissat B."/>
            <person name="Kuo A."/>
            <person name="Liang C."/>
            <person name="Lipzen A."/>
            <person name="Lutzoni F."/>
            <person name="Magnuson J."/>
            <person name="Mondo S."/>
            <person name="Nolan M."/>
            <person name="Ohm R."/>
            <person name="Pangilinan J."/>
            <person name="Park H.-J."/>
            <person name="Ramirez L."/>
            <person name="Alfaro M."/>
            <person name="Sun H."/>
            <person name="Tritt A."/>
            <person name="Yoshinaga Y."/>
            <person name="Zwiers L.-H."/>
            <person name="Turgeon B.G."/>
            <person name="Goodwin S.B."/>
            <person name="Spatafora J.W."/>
            <person name="Crous P.W."/>
            <person name="Grigoriev I.V."/>
        </authorList>
    </citation>
    <scope>NUCLEOTIDE SEQUENCE</scope>
    <source>
        <strain evidence="2">P77</strain>
    </source>
</reference>